<evidence type="ECO:0000259" key="7">
    <source>
        <dbReference type="PROSITE" id="PS50110"/>
    </source>
</evidence>
<keyword evidence="5" id="KW-0804">Transcription</keyword>
<dbReference type="PROSITE" id="PS50110">
    <property type="entry name" value="RESPONSE_REGULATORY"/>
    <property type="match status" value="1"/>
</dbReference>
<keyword evidence="2" id="KW-0902">Two-component regulatory system</keyword>
<evidence type="ECO:0000256" key="3">
    <source>
        <dbReference type="ARBA" id="ARBA00023015"/>
    </source>
</evidence>
<dbReference type="CDD" id="cd17574">
    <property type="entry name" value="REC_OmpR"/>
    <property type="match status" value="1"/>
</dbReference>
<dbReference type="STRING" id="1742972.COMA1_40168"/>
<dbReference type="Gene3D" id="3.40.50.2300">
    <property type="match status" value="1"/>
</dbReference>
<evidence type="ECO:0000256" key="4">
    <source>
        <dbReference type="ARBA" id="ARBA00023125"/>
    </source>
</evidence>
<keyword evidence="1 6" id="KW-0597">Phosphoprotein</keyword>
<dbReference type="GO" id="GO:0000156">
    <property type="term" value="F:phosphorelay response regulator activity"/>
    <property type="evidence" value="ECO:0007669"/>
    <property type="project" value="TreeGrafter"/>
</dbReference>
<keyword evidence="9" id="KW-1185">Reference proteome</keyword>
<dbReference type="AlphaFoldDB" id="A0A0S4LJ94"/>
<dbReference type="RefSeq" id="WP_090750120.1">
    <property type="nucleotide sequence ID" value="NZ_CZQA01000010.1"/>
</dbReference>
<evidence type="ECO:0000256" key="2">
    <source>
        <dbReference type="ARBA" id="ARBA00023012"/>
    </source>
</evidence>
<dbReference type="InterPro" id="IPR039420">
    <property type="entry name" value="WalR-like"/>
</dbReference>
<dbReference type="InterPro" id="IPR011006">
    <property type="entry name" value="CheY-like_superfamily"/>
</dbReference>
<dbReference type="PANTHER" id="PTHR48111:SF1">
    <property type="entry name" value="TWO-COMPONENT RESPONSE REGULATOR ORR33"/>
    <property type="match status" value="1"/>
</dbReference>
<feature type="modified residue" description="4-aspartylphosphate" evidence="6">
    <location>
        <position position="55"/>
    </location>
</feature>
<dbReference type="EMBL" id="CZQA01000010">
    <property type="protein sequence ID" value="CUS37635.1"/>
    <property type="molecule type" value="Genomic_DNA"/>
</dbReference>
<evidence type="ECO:0000256" key="6">
    <source>
        <dbReference type="PROSITE-ProRule" id="PRU00169"/>
    </source>
</evidence>
<proteinExistence type="predicted"/>
<accession>A0A0S4LJ94</accession>
<feature type="domain" description="Response regulatory" evidence="7">
    <location>
        <begin position="5"/>
        <end position="122"/>
    </location>
</feature>
<keyword evidence="3" id="KW-0805">Transcription regulation</keyword>
<dbReference type="Pfam" id="PF00072">
    <property type="entry name" value="Response_reg"/>
    <property type="match status" value="1"/>
</dbReference>
<evidence type="ECO:0000256" key="5">
    <source>
        <dbReference type="ARBA" id="ARBA00023163"/>
    </source>
</evidence>
<reference evidence="8 9" key="1">
    <citation type="submission" date="2015-10" db="EMBL/GenBank/DDBJ databases">
        <authorList>
            <person name="Gilbert D.G."/>
        </authorList>
    </citation>
    <scope>NUCLEOTIDE SEQUENCE [LARGE SCALE GENOMIC DNA]</scope>
    <source>
        <strain evidence="8">COMA1</strain>
    </source>
</reference>
<dbReference type="OrthoDB" id="9800897at2"/>
<dbReference type="PANTHER" id="PTHR48111">
    <property type="entry name" value="REGULATOR OF RPOS"/>
    <property type="match status" value="1"/>
</dbReference>
<protein>
    <submittedName>
        <fullName evidence="8">Response regulator receiver</fullName>
    </submittedName>
</protein>
<evidence type="ECO:0000313" key="9">
    <source>
        <dbReference type="Proteomes" id="UP000199032"/>
    </source>
</evidence>
<keyword evidence="4" id="KW-0238">DNA-binding</keyword>
<organism evidence="8 9">
    <name type="scientific">Candidatus Nitrospira nitrosa</name>
    <dbReference type="NCBI Taxonomy" id="1742972"/>
    <lineage>
        <taxon>Bacteria</taxon>
        <taxon>Pseudomonadati</taxon>
        <taxon>Nitrospirota</taxon>
        <taxon>Nitrospiria</taxon>
        <taxon>Nitrospirales</taxon>
        <taxon>Nitrospiraceae</taxon>
        <taxon>Nitrospira</taxon>
    </lineage>
</organism>
<evidence type="ECO:0000256" key="1">
    <source>
        <dbReference type="ARBA" id="ARBA00022553"/>
    </source>
</evidence>
<dbReference type="Proteomes" id="UP000199032">
    <property type="component" value="Unassembled WGS sequence"/>
</dbReference>
<dbReference type="SMART" id="SM00448">
    <property type="entry name" value="REC"/>
    <property type="match status" value="1"/>
</dbReference>
<evidence type="ECO:0000313" key="8">
    <source>
        <dbReference type="EMBL" id="CUS37635.1"/>
    </source>
</evidence>
<dbReference type="InterPro" id="IPR001789">
    <property type="entry name" value="Sig_transdc_resp-reg_receiver"/>
</dbReference>
<dbReference type="SUPFAM" id="SSF52172">
    <property type="entry name" value="CheY-like"/>
    <property type="match status" value="1"/>
</dbReference>
<dbReference type="GO" id="GO:0000976">
    <property type="term" value="F:transcription cis-regulatory region binding"/>
    <property type="evidence" value="ECO:0007669"/>
    <property type="project" value="TreeGrafter"/>
</dbReference>
<sequence length="131" mass="14699">MDKPILFLVEDEEDTASLIRMIMEEEGYEIIHASDGRQAQVKINALPPPALVLLDMELPYLHGLELLAQIRKKTTWNGAPVVMLTADSDQTRICKAIVAGASDYILKPFKRESLLARLARFRAPGLKRRTA</sequence>
<name>A0A0S4LJ94_9BACT</name>
<dbReference type="GO" id="GO:0032993">
    <property type="term" value="C:protein-DNA complex"/>
    <property type="evidence" value="ECO:0007669"/>
    <property type="project" value="TreeGrafter"/>
</dbReference>
<gene>
    <name evidence="8" type="ORF">COMA1_40168</name>
</gene>
<dbReference type="GO" id="GO:0006355">
    <property type="term" value="P:regulation of DNA-templated transcription"/>
    <property type="evidence" value="ECO:0007669"/>
    <property type="project" value="TreeGrafter"/>
</dbReference>
<dbReference type="GO" id="GO:0005829">
    <property type="term" value="C:cytosol"/>
    <property type="evidence" value="ECO:0007669"/>
    <property type="project" value="TreeGrafter"/>
</dbReference>